<evidence type="ECO:0008006" key="4">
    <source>
        <dbReference type="Google" id="ProtNLM"/>
    </source>
</evidence>
<reference evidence="2" key="1">
    <citation type="journal article" date="2020" name="Cell">
        <title>Large-Scale Comparative Analyses of Tick Genomes Elucidate Their Genetic Diversity and Vector Capacities.</title>
        <authorList>
            <consortium name="Tick Genome and Microbiome Consortium (TIGMIC)"/>
            <person name="Jia N."/>
            <person name="Wang J."/>
            <person name="Shi W."/>
            <person name="Du L."/>
            <person name="Sun Y."/>
            <person name="Zhan W."/>
            <person name="Jiang J.F."/>
            <person name="Wang Q."/>
            <person name="Zhang B."/>
            <person name="Ji P."/>
            <person name="Bell-Sakyi L."/>
            <person name="Cui X.M."/>
            <person name="Yuan T.T."/>
            <person name="Jiang B.G."/>
            <person name="Yang W.F."/>
            <person name="Lam T.T."/>
            <person name="Chang Q.C."/>
            <person name="Ding S.J."/>
            <person name="Wang X.J."/>
            <person name="Zhu J.G."/>
            <person name="Ruan X.D."/>
            <person name="Zhao L."/>
            <person name="Wei J.T."/>
            <person name="Ye R.Z."/>
            <person name="Que T.C."/>
            <person name="Du C.H."/>
            <person name="Zhou Y.H."/>
            <person name="Cheng J.X."/>
            <person name="Dai P.F."/>
            <person name="Guo W.B."/>
            <person name="Han X.H."/>
            <person name="Huang E.J."/>
            <person name="Li L.F."/>
            <person name="Wei W."/>
            <person name="Gao Y.C."/>
            <person name="Liu J.Z."/>
            <person name="Shao H.Z."/>
            <person name="Wang X."/>
            <person name="Wang C.C."/>
            <person name="Yang T.C."/>
            <person name="Huo Q.B."/>
            <person name="Li W."/>
            <person name="Chen H.Y."/>
            <person name="Chen S.E."/>
            <person name="Zhou L.G."/>
            <person name="Ni X.B."/>
            <person name="Tian J.H."/>
            <person name="Sheng Y."/>
            <person name="Liu T."/>
            <person name="Pan Y.S."/>
            <person name="Xia L.Y."/>
            <person name="Li J."/>
            <person name="Zhao F."/>
            <person name="Cao W.C."/>
        </authorList>
    </citation>
    <scope>NUCLEOTIDE SEQUENCE</scope>
    <source>
        <strain evidence="2">Rsan-2018</strain>
    </source>
</reference>
<dbReference type="Proteomes" id="UP000821837">
    <property type="component" value="Unassembled WGS sequence"/>
</dbReference>
<comment type="caution">
    <text evidence="2">The sequence shown here is derived from an EMBL/GenBank/DDBJ whole genome shotgun (WGS) entry which is preliminary data.</text>
</comment>
<evidence type="ECO:0000313" key="2">
    <source>
        <dbReference type="EMBL" id="KAH7944368.1"/>
    </source>
</evidence>
<feature type="region of interest" description="Disordered" evidence="1">
    <location>
        <begin position="44"/>
        <end position="280"/>
    </location>
</feature>
<feature type="compositionally biased region" description="Low complexity" evidence="1">
    <location>
        <begin position="89"/>
        <end position="106"/>
    </location>
</feature>
<protein>
    <recommendedName>
        <fullName evidence="4">CCHC-type domain-containing protein</fullName>
    </recommendedName>
</protein>
<dbReference type="VEuPathDB" id="VectorBase:RSAN_046727"/>
<evidence type="ECO:0000256" key="1">
    <source>
        <dbReference type="SAM" id="MobiDB-lite"/>
    </source>
</evidence>
<feature type="compositionally biased region" description="Polar residues" evidence="1">
    <location>
        <begin position="160"/>
        <end position="169"/>
    </location>
</feature>
<dbReference type="EMBL" id="JABSTV010001253">
    <property type="protein sequence ID" value="KAH7944368.1"/>
    <property type="molecule type" value="Genomic_DNA"/>
</dbReference>
<keyword evidence="3" id="KW-1185">Reference proteome</keyword>
<gene>
    <name evidence="2" type="ORF">HPB52_018751</name>
</gene>
<dbReference type="AlphaFoldDB" id="A0A9D4PKN8"/>
<proteinExistence type="predicted"/>
<evidence type="ECO:0000313" key="3">
    <source>
        <dbReference type="Proteomes" id="UP000821837"/>
    </source>
</evidence>
<organism evidence="2 3">
    <name type="scientific">Rhipicephalus sanguineus</name>
    <name type="common">Brown dog tick</name>
    <name type="synonym">Ixodes sanguineus</name>
    <dbReference type="NCBI Taxonomy" id="34632"/>
    <lineage>
        <taxon>Eukaryota</taxon>
        <taxon>Metazoa</taxon>
        <taxon>Ecdysozoa</taxon>
        <taxon>Arthropoda</taxon>
        <taxon>Chelicerata</taxon>
        <taxon>Arachnida</taxon>
        <taxon>Acari</taxon>
        <taxon>Parasitiformes</taxon>
        <taxon>Ixodida</taxon>
        <taxon>Ixodoidea</taxon>
        <taxon>Ixodidae</taxon>
        <taxon>Rhipicephalinae</taxon>
        <taxon>Rhipicephalus</taxon>
        <taxon>Rhipicephalus</taxon>
    </lineage>
</organism>
<feature type="compositionally biased region" description="Basic and acidic residues" evidence="1">
    <location>
        <begin position="250"/>
        <end position="259"/>
    </location>
</feature>
<feature type="compositionally biased region" description="Low complexity" evidence="1">
    <location>
        <begin position="170"/>
        <end position="182"/>
    </location>
</feature>
<name>A0A9D4PKN8_RHISA</name>
<accession>A0A9D4PKN8</accession>
<sequence length="280" mass="29148">MNCTAPFCGRCGTYGHDGKGCSLPCRRCGDPHATVACTIRRSYSEAASKDFPPLQPEAPATDKDEVPPKPVPGPAQDQNPQDATPHPTPAASPVSPDPASASTADDQVCVSRPPVITIERHAGTSLHSVSAGRTDADDSVTSDINHAASSSSANPPTIEESPSTDDSVTSNASHAASSSSANPPTIEESSSTADGNVHIEDSDSSSSETRLQIDEDATPSDVSQESVDVLVPPSVRSSSIKRHRVSSSDSETHSRDRSPLRTPTRPRKPRASGASPGRKK</sequence>
<reference evidence="2" key="2">
    <citation type="submission" date="2021-09" db="EMBL/GenBank/DDBJ databases">
        <authorList>
            <person name="Jia N."/>
            <person name="Wang J."/>
            <person name="Shi W."/>
            <person name="Du L."/>
            <person name="Sun Y."/>
            <person name="Zhan W."/>
            <person name="Jiang J."/>
            <person name="Wang Q."/>
            <person name="Zhang B."/>
            <person name="Ji P."/>
            <person name="Sakyi L.B."/>
            <person name="Cui X."/>
            <person name="Yuan T."/>
            <person name="Jiang B."/>
            <person name="Yang W."/>
            <person name="Lam T.T.-Y."/>
            <person name="Chang Q."/>
            <person name="Ding S."/>
            <person name="Wang X."/>
            <person name="Zhu J."/>
            <person name="Ruan X."/>
            <person name="Zhao L."/>
            <person name="Wei J."/>
            <person name="Que T."/>
            <person name="Du C."/>
            <person name="Cheng J."/>
            <person name="Dai P."/>
            <person name="Han X."/>
            <person name="Huang E."/>
            <person name="Gao Y."/>
            <person name="Liu J."/>
            <person name="Shao H."/>
            <person name="Ye R."/>
            <person name="Li L."/>
            <person name="Wei W."/>
            <person name="Wang X."/>
            <person name="Wang C."/>
            <person name="Huo Q."/>
            <person name="Li W."/>
            <person name="Guo W."/>
            <person name="Chen H."/>
            <person name="Chen S."/>
            <person name="Zhou L."/>
            <person name="Zhou L."/>
            <person name="Ni X."/>
            <person name="Tian J."/>
            <person name="Zhou Y."/>
            <person name="Sheng Y."/>
            <person name="Liu T."/>
            <person name="Pan Y."/>
            <person name="Xia L."/>
            <person name="Li J."/>
            <person name="Zhao F."/>
            <person name="Cao W."/>
        </authorList>
    </citation>
    <scope>NUCLEOTIDE SEQUENCE</scope>
    <source>
        <strain evidence="2">Rsan-2018</strain>
        <tissue evidence="2">Larvae</tissue>
    </source>
</reference>